<comment type="caution">
    <text evidence="1">The sequence shown here is derived from an EMBL/GenBank/DDBJ whole genome shotgun (WGS) entry which is preliminary data.</text>
</comment>
<keyword evidence="2" id="KW-1185">Reference proteome</keyword>
<accession>A0A9N9AK07</accession>
<name>A0A9N9AK07_9GLOM</name>
<dbReference type="Proteomes" id="UP000789570">
    <property type="component" value="Unassembled WGS sequence"/>
</dbReference>
<dbReference type="AlphaFoldDB" id="A0A9N9AK07"/>
<dbReference type="EMBL" id="CAJVPQ010001096">
    <property type="protein sequence ID" value="CAG8531713.1"/>
    <property type="molecule type" value="Genomic_DNA"/>
</dbReference>
<protein>
    <submittedName>
        <fullName evidence="1">71_t:CDS:1</fullName>
    </submittedName>
</protein>
<proteinExistence type="predicted"/>
<sequence length="39" mass="4478">DKLLSLVCLHRWSTEAPKSDYASSDILSYRKTSFIIAVY</sequence>
<evidence type="ECO:0000313" key="2">
    <source>
        <dbReference type="Proteomes" id="UP000789570"/>
    </source>
</evidence>
<organism evidence="1 2">
    <name type="scientific">Funneliformis caledonium</name>
    <dbReference type="NCBI Taxonomy" id="1117310"/>
    <lineage>
        <taxon>Eukaryota</taxon>
        <taxon>Fungi</taxon>
        <taxon>Fungi incertae sedis</taxon>
        <taxon>Mucoromycota</taxon>
        <taxon>Glomeromycotina</taxon>
        <taxon>Glomeromycetes</taxon>
        <taxon>Glomerales</taxon>
        <taxon>Glomeraceae</taxon>
        <taxon>Funneliformis</taxon>
    </lineage>
</organism>
<gene>
    <name evidence="1" type="ORF">FCALED_LOCUS5207</name>
</gene>
<evidence type="ECO:0000313" key="1">
    <source>
        <dbReference type="EMBL" id="CAG8531713.1"/>
    </source>
</evidence>
<feature type="non-terminal residue" evidence="1">
    <location>
        <position position="1"/>
    </location>
</feature>
<reference evidence="1" key="1">
    <citation type="submission" date="2021-06" db="EMBL/GenBank/DDBJ databases">
        <authorList>
            <person name="Kallberg Y."/>
            <person name="Tangrot J."/>
            <person name="Rosling A."/>
        </authorList>
    </citation>
    <scope>NUCLEOTIDE SEQUENCE</scope>
    <source>
        <strain evidence="1">UK204</strain>
    </source>
</reference>